<dbReference type="OrthoDB" id="5295441at2"/>
<keyword evidence="9" id="KW-1185">Reference proteome</keyword>
<dbReference type="InterPro" id="IPR053924">
    <property type="entry name" value="RecX_HTH_2nd"/>
</dbReference>
<evidence type="ECO:0000256" key="1">
    <source>
        <dbReference type="ARBA" id="ARBA00004496"/>
    </source>
</evidence>
<dbReference type="AlphaFoldDB" id="A0A085W8J5"/>
<comment type="function">
    <text evidence="5">Modulates RecA activity.</text>
</comment>
<dbReference type="Proteomes" id="UP000028725">
    <property type="component" value="Unassembled WGS sequence"/>
</dbReference>
<accession>A0A085W8J5</accession>
<reference evidence="8 9" key="1">
    <citation type="submission" date="2014-04" db="EMBL/GenBank/DDBJ databases">
        <title>Genome assembly of Hyalangium minutum DSM 14724.</title>
        <authorList>
            <person name="Sharma G."/>
            <person name="Subramanian S."/>
        </authorList>
    </citation>
    <scope>NUCLEOTIDE SEQUENCE [LARGE SCALE GENOMIC DNA]</scope>
    <source>
        <strain evidence="8 9">DSM 14724</strain>
    </source>
</reference>
<evidence type="ECO:0000313" key="8">
    <source>
        <dbReference type="EMBL" id="KFE64008.1"/>
    </source>
</evidence>
<evidence type="ECO:0000256" key="4">
    <source>
        <dbReference type="ARBA" id="ARBA00022490"/>
    </source>
</evidence>
<organism evidence="8 9">
    <name type="scientific">Hyalangium minutum</name>
    <dbReference type="NCBI Taxonomy" id="394096"/>
    <lineage>
        <taxon>Bacteria</taxon>
        <taxon>Pseudomonadati</taxon>
        <taxon>Myxococcota</taxon>
        <taxon>Myxococcia</taxon>
        <taxon>Myxococcales</taxon>
        <taxon>Cystobacterineae</taxon>
        <taxon>Archangiaceae</taxon>
        <taxon>Hyalangium</taxon>
    </lineage>
</organism>
<dbReference type="Gene3D" id="1.10.10.10">
    <property type="entry name" value="Winged helix-like DNA-binding domain superfamily/Winged helix DNA-binding domain"/>
    <property type="match status" value="2"/>
</dbReference>
<dbReference type="Pfam" id="PF21982">
    <property type="entry name" value="RecX_HTH1"/>
    <property type="match status" value="1"/>
</dbReference>
<dbReference type="Pfam" id="PF02631">
    <property type="entry name" value="RecX_HTH2"/>
    <property type="match status" value="1"/>
</dbReference>
<dbReference type="STRING" id="394096.DB31_2420"/>
<comment type="similarity">
    <text evidence="2 5">Belongs to the RecX family.</text>
</comment>
<evidence type="ECO:0000313" key="9">
    <source>
        <dbReference type="Proteomes" id="UP000028725"/>
    </source>
</evidence>
<dbReference type="PATRIC" id="fig|394096.3.peg.6752"/>
<proteinExistence type="inferred from homology"/>
<dbReference type="InterPro" id="IPR003783">
    <property type="entry name" value="Regulatory_RecX"/>
</dbReference>
<dbReference type="GO" id="GO:0005737">
    <property type="term" value="C:cytoplasm"/>
    <property type="evidence" value="ECO:0007669"/>
    <property type="project" value="UniProtKB-SubCell"/>
</dbReference>
<dbReference type="HAMAP" id="MF_01114">
    <property type="entry name" value="RecX"/>
    <property type="match status" value="1"/>
</dbReference>
<feature type="domain" description="RecX second three-helical" evidence="6">
    <location>
        <begin position="60"/>
        <end position="100"/>
    </location>
</feature>
<dbReference type="PANTHER" id="PTHR33602:SF1">
    <property type="entry name" value="REGULATORY PROTEIN RECX FAMILY PROTEIN"/>
    <property type="match status" value="1"/>
</dbReference>
<evidence type="ECO:0000256" key="3">
    <source>
        <dbReference type="ARBA" id="ARBA00018111"/>
    </source>
</evidence>
<dbReference type="GO" id="GO:0006282">
    <property type="term" value="P:regulation of DNA repair"/>
    <property type="evidence" value="ECO:0007669"/>
    <property type="project" value="UniProtKB-UniRule"/>
</dbReference>
<name>A0A085W8J5_9BACT</name>
<sequence>MSTEQEGPEAVRRATEACLRLLALRARSRHELQQAMGRKGFSEQVQEEVLQKLQGFGYLDDARFARERAASLLQKGRLGPQAVLQRLEAHGLSSEAAREAVASATGSVEFDALAAARKVLEGRGLLGRSLAPKERARAGRLLHSRGFSEDVIHRLLGEPSLDPSGLDD</sequence>
<evidence type="ECO:0000259" key="6">
    <source>
        <dbReference type="Pfam" id="PF02631"/>
    </source>
</evidence>
<dbReference type="RefSeq" id="WP_044195211.1">
    <property type="nucleotide sequence ID" value="NZ_JMCB01000015.1"/>
</dbReference>
<keyword evidence="4 5" id="KW-0963">Cytoplasm</keyword>
<evidence type="ECO:0000256" key="2">
    <source>
        <dbReference type="ARBA" id="ARBA00009695"/>
    </source>
</evidence>
<comment type="caution">
    <text evidence="8">The sequence shown here is derived from an EMBL/GenBank/DDBJ whole genome shotgun (WGS) entry which is preliminary data.</text>
</comment>
<protein>
    <recommendedName>
        <fullName evidence="3 5">Regulatory protein RecX</fullName>
    </recommendedName>
</protein>
<gene>
    <name evidence="5" type="primary">recX</name>
    <name evidence="8" type="ORF">DB31_2420</name>
</gene>
<comment type="subcellular location">
    <subcellularLocation>
        <location evidence="1 5">Cytoplasm</location>
    </subcellularLocation>
</comment>
<dbReference type="PANTHER" id="PTHR33602">
    <property type="entry name" value="REGULATORY PROTEIN RECX FAMILY PROTEIN"/>
    <property type="match status" value="1"/>
</dbReference>
<evidence type="ECO:0000259" key="7">
    <source>
        <dbReference type="Pfam" id="PF21982"/>
    </source>
</evidence>
<dbReference type="EMBL" id="JMCB01000015">
    <property type="protein sequence ID" value="KFE64008.1"/>
    <property type="molecule type" value="Genomic_DNA"/>
</dbReference>
<evidence type="ECO:0000256" key="5">
    <source>
        <dbReference type="HAMAP-Rule" id="MF_01114"/>
    </source>
</evidence>
<dbReference type="InterPro" id="IPR053926">
    <property type="entry name" value="RecX_HTH_1st"/>
</dbReference>
<feature type="domain" description="RecX first three-helical" evidence="7">
    <location>
        <begin position="14"/>
        <end position="53"/>
    </location>
</feature>
<dbReference type="InterPro" id="IPR036388">
    <property type="entry name" value="WH-like_DNA-bd_sf"/>
</dbReference>